<keyword evidence="6" id="KW-1185">Reference proteome</keyword>
<dbReference type="EMBL" id="BMIL01000002">
    <property type="protein sequence ID" value="GGC56856.1"/>
    <property type="molecule type" value="Genomic_DNA"/>
</dbReference>
<feature type="signal peptide" evidence="3">
    <location>
        <begin position="1"/>
        <end position="19"/>
    </location>
</feature>
<sequence>MKKLTFLLLAALSGLTASAQTEKGSQWIGGTISASHDKVSSRHNDPAQQNTNTDQKSNILRVGPSYNYFLADKLGLEVGVGYENIHQDISGPEQSGETDSKNYYASLNLKRYFLYDNIVGFGIGPYATYSRGKNRSQNNDALLNYNYDSTNNYFSAGLGINFVYFPVKKVALTAGIGSLGYQHSKMNGAQRELKSDTFSFDLMSSTTFSIYYVFGK</sequence>
<evidence type="ECO:0000259" key="4">
    <source>
        <dbReference type="Pfam" id="PF13505"/>
    </source>
</evidence>
<name>A0A916U1B4_9SPHI</name>
<proteinExistence type="predicted"/>
<organism evidence="5 6">
    <name type="scientific">Pedobacter quisquiliarum</name>
    <dbReference type="NCBI Taxonomy" id="1834438"/>
    <lineage>
        <taxon>Bacteria</taxon>
        <taxon>Pseudomonadati</taxon>
        <taxon>Bacteroidota</taxon>
        <taxon>Sphingobacteriia</taxon>
        <taxon>Sphingobacteriales</taxon>
        <taxon>Sphingobacteriaceae</taxon>
        <taxon>Pedobacter</taxon>
    </lineage>
</organism>
<dbReference type="SUPFAM" id="SSF103515">
    <property type="entry name" value="Autotransporter"/>
    <property type="match status" value="1"/>
</dbReference>
<evidence type="ECO:0000313" key="5">
    <source>
        <dbReference type="EMBL" id="GGC56856.1"/>
    </source>
</evidence>
<dbReference type="InterPro" id="IPR036709">
    <property type="entry name" value="Autotransporte_beta_dom_sf"/>
</dbReference>
<evidence type="ECO:0000256" key="2">
    <source>
        <dbReference type="SAM" id="MobiDB-lite"/>
    </source>
</evidence>
<protein>
    <recommendedName>
        <fullName evidence="4">Outer membrane protein beta-barrel domain-containing protein</fullName>
    </recommendedName>
</protein>
<dbReference type="RefSeq" id="WP_188625553.1">
    <property type="nucleotide sequence ID" value="NZ_BMIL01000002.1"/>
</dbReference>
<feature type="compositionally biased region" description="Polar residues" evidence="2">
    <location>
        <begin position="46"/>
        <end position="58"/>
    </location>
</feature>
<dbReference type="Proteomes" id="UP000651668">
    <property type="component" value="Unassembled WGS sequence"/>
</dbReference>
<dbReference type="InterPro" id="IPR027385">
    <property type="entry name" value="Beta-barrel_OMP"/>
</dbReference>
<reference evidence="5" key="2">
    <citation type="submission" date="2020-09" db="EMBL/GenBank/DDBJ databases">
        <authorList>
            <person name="Sun Q."/>
            <person name="Zhou Y."/>
        </authorList>
    </citation>
    <scope>NUCLEOTIDE SEQUENCE</scope>
    <source>
        <strain evidence="5">CGMCC 1.15343</strain>
    </source>
</reference>
<evidence type="ECO:0000313" key="6">
    <source>
        <dbReference type="Proteomes" id="UP000651668"/>
    </source>
</evidence>
<feature type="domain" description="Outer membrane protein beta-barrel" evidence="4">
    <location>
        <begin position="7"/>
        <end position="201"/>
    </location>
</feature>
<gene>
    <name evidence="5" type="ORF">GCM10011387_08050</name>
</gene>
<evidence type="ECO:0000256" key="3">
    <source>
        <dbReference type="SAM" id="SignalP"/>
    </source>
</evidence>
<evidence type="ECO:0000256" key="1">
    <source>
        <dbReference type="ARBA" id="ARBA00022729"/>
    </source>
</evidence>
<dbReference type="Pfam" id="PF13505">
    <property type="entry name" value="OMP_b-brl"/>
    <property type="match status" value="1"/>
</dbReference>
<feature type="region of interest" description="Disordered" evidence="2">
    <location>
        <begin position="36"/>
        <end position="58"/>
    </location>
</feature>
<comment type="caution">
    <text evidence="5">The sequence shown here is derived from an EMBL/GenBank/DDBJ whole genome shotgun (WGS) entry which is preliminary data.</text>
</comment>
<keyword evidence="1 3" id="KW-0732">Signal</keyword>
<feature type="compositionally biased region" description="Basic and acidic residues" evidence="2">
    <location>
        <begin position="36"/>
        <end position="45"/>
    </location>
</feature>
<accession>A0A916U1B4</accession>
<reference evidence="5" key="1">
    <citation type="journal article" date="2014" name="Int. J. Syst. Evol. Microbiol.">
        <title>Complete genome sequence of Corynebacterium casei LMG S-19264T (=DSM 44701T), isolated from a smear-ripened cheese.</title>
        <authorList>
            <consortium name="US DOE Joint Genome Institute (JGI-PGF)"/>
            <person name="Walter F."/>
            <person name="Albersmeier A."/>
            <person name="Kalinowski J."/>
            <person name="Ruckert C."/>
        </authorList>
    </citation>
    <scope>NUCLEOTIDE SEQUENCE</scope>
    <source>
        <strain evidence="5">CGMCC 1.15343</strain>
    </source>
</reference>
<feature type="chain" id="PRO_5037686800" description="Outer membrane protein beta-barrel domain-containing protein" evidence="3">
    <location>
        <begin position="20"/>
        <end position="216"/>
    </location>
</feature>
<dbReference type="AlphaFoldDB" id="A0A916U1B4"/>